<dbReference type="OrthoDB" id="6147983at2759"/>
<evidence type="ECO:0000259" key="3">
    <source>
        <dbReference type="PROSITE" id="PS51031"/>
    </source>
</evidence>
<evidence type="ECO:0000256" key="1">
    <source>
        <dbReference type="PROSITE-ProRule" id="PRU00371"/>
    </source>
</evidence>
<name>A0A9N9MPH1_9CUCU</name>
<dbReference type="PROSITE" id="PS51031">
    <property type="entry name" value="BESS"/>
    <property type="match status" value="1"/>
</dbReference>
<dbReference type="GO" id="GO:0003677">
    <property type="term" value="F:DNA binding"/>
    <property type="evidence" value="ECO:0007669"/>
    <property type="project" value="InterPro"/>
</dbReference>
<dbReference type="InterPro" id="IPR004210">
    <property type="entry name" value="BESS_motif"/>
</dbReference>
<dbReference type="Pfam" id="PF02944">
    <property type="entry name" value="BESS"/>
    <property type="match status" value="1"/>
</dbReference>
<dbReference type="Proteomes" id="UP001152799">
    <property type="component" value="Chromosome 4"/>
</dbReference>
<feature type="compositionally biased region" description="Polar residues" evidence="2">
    <location>
        <begin position="39"/>
        <end position="48"/>
    </location>
</feature>
<comment type="subcellular location">
    <subcellularLocation>
        <location evidence="1">Nucleus</location>
    </subcellularLocation>
</comment>
<evidence type="ECO:0000313" key="4">
    <source>
        <dbReference type="EMBL" id="CAG9768310.1"/>
    </source>
</evidence>
<feature type="compositionally biased region" description="Basic and acidic residues" evidence="2">
    <location>
        <begin position="73"/>
        <end position="84"/>
    </location>
</feature>
<evidence type="ECO:0000313" key="5">
    <source>
        <dbReference type="Proteomes" id="UP001152799"/>
    </source>
</evidence>
<gene>
    <name evidence="4" type="ORF">CEUTPL_LOCUS8856</name>
</gene>
<organism evidence="4 5">
    <name type="scientific">Ceutorhynchus assimilis</name>
    <name type="common">cabbage seed weevil</name>
    <dbReference type="NCBI Taxonomy" id="467358"/>
    <lineage>
        <taxon>Eukaryota</taxon>
        <taxon>Metazoa</taxon>
        <taxon>Ecdysozoa</taxon>
        <taxon>Arthropoda</taxon>
        <taxon>Hexapoda</taxon>
        <taxon>Insecta</taxon>
        <taxon>Pterygota</taxon>
        <taxon>Neoptera</taxon>
        <taxon>Endopterygota</taxon>
        <taxon>Coleoptera</taxon>
        <taxon>Polyphaga</taxon>
        <taxon>Cucujiformia</taxon>
        <taxon>Curculionidae</taxon>
        <taxon>Ceutorhynchinae</taxon>
        <taxon>Ceutorhynchus</taxon>
    </lineage>
</organism>
<keyword evidence="1" id="KW-0539">Nucleus</keyword>
<evidence type="ECO:0000256" key="2">
    <source>
        <dbReference type="SAM" id="MobiDB-lite"/>
    </source>
</evidence>
<protein>
    <recommendedName>
        <fullName evidence="3">BESS domain-containing protein</fullName>
    </recommendedName>
</protein>
<dbReference type="AlphaFoldDB" id="A0A9N9MPH1"/>
<feature type="domain" description="BESS" evidence="3">
    <location>
        <begin position="133"/>
        <end position="172"/>
    </location>
</feature>
<keyword evidence="5" id="KW-1185">Reference proteome</keyword>
<sequence>MARASGFKPKKPYHLKDNMQNKSENIWIVPELTPKIESSENLANESVLDNNRNENSQNEDNDLENEPNQPQLVRREQKTVHHLPETASTSSSSNSGRYRKREITESEQTIINYLKAKTSRIEDARDFENEPDISPMHHFLLSLLPVLENMTEEQQRHLKIKIMILVNEIKFNSSQSRV</sequence>
<proteinExistence type="predicted"/>
<dbReference type="EMBL" id="OU892280">
    <property type="protein sequence ID" value="CAG9768310.1"/>
    <property type="molecule type" value="Genomic_DNA"/>
</dbReference>
<feature type="region of interest" description="Disordered" evidence="2">
    <location>
        <begin position="1"/>
        <end position="103"/>
    </location>
</feature>
<accession>A0A9N9MPH1</accession>
<reference evidence="4" key="1">
    <citation type="submission" date="2022-01" db="EMBL/GenBank/DDBJ databases">
        <authorList>
            <person name="King R."/>
        </authorList>
    </citation>
    <scope>NUCLEOTIDE SEQUENCE</scope>
</reference>
<dbReference type="GO" id="GO:0005634">
    <property type="term" value="C:nucleus"/>
    <property type="evidence" value="ECO:0007669"/>
    <property type="project" value="UniProtKB-SubCell"/>
</dbReference>